<accession>A0A8J3JZS8</accession>
<dbReference type="AlphaFoldDB" id="A0A8J3JZS8"/>
<name>A0A8J3JZS8_9ACTN</name>
<dbReference type="RefSeq" id="WP_191839598.1">
    <property type="nucleotide sequence ID" value="NZ_BAAALB010000009.1"/>
</dbReference>
<reference evidence="1 2" key="1">
    <citation type="submission" date="2021-01" db="EMBL/GenBank/DDBJ databases">
        <title>Whole genome shotgun sequence of Catellatospora chokoriensis NBRC 107358.</title>
        <authorList>
            <person name="Komaki H."/>
            <person name="Tamura T."/>
        </authorList>
    </citation>
    <scope>NUCLEOTIDE SEQUENCE [LARGE SCALE GENOMIC DNA]</scope>
    <source>
        <strain evidence="1 2">NBRC 107358</strain>
    </source>
</reference>
<evidence type="ECO:0000313" key="1">
    <source>
        <dbReference type="EMBL" id="GIF90256.1"/>
    </source>
</evidence>
<proteinExistence type="predicted"/>
<protein>
    <submittedName>
        <fullName evidence="1">Uncharacterized protein</fullName>
    </submittedName>
</protein>
<keyword evidence="2" id="KW-1185">Reference proteome</keyword>
<gene>
    <name evidence="1" type="ORF">Cch02nite_37000</name>
</gene>
<dbReference type="Proteomes" id="UP000619293">
    <property type="component" value="Unassembled WGS sequence"/>
</dbReference>
<evidence type="ECO:0000313" key="2">
    <source>
        <dbReference type="Proteomes" id="UP000619293"/>
    </source>
</evidence>
<sequence length="101" mass="10797">MFVLGVFRVTELPGGVLYRWEADGGKTAAGFALFESEGPAVRPCTETGVIQGDLLIFGPRLAVTGHDSFSDRVTVVRVAGAIVAKFLQLGEPPETAHKYYA</sequence>
<organism evidence="1 2">
    <name type="scientific">Catellatospora chokoriensis</name>
    <dbReference type="NCBI Taxonomy" id="310353"/>
    <lineage>
        <taxon>Bacteria</taxon>
        <taxon>Bacillati</taxon>
        <taxon>Actinomycetota</taxon>
        <taxon>Actinomycetes</taxon>
        <taxon>Micromonosporales</taxon>
        <taxon>Micromonosporaceae</taxon>
        <taxon>Catellatospora</taxon>
    </lineage>
</organism>
<dbReference type="EMBL" id="BONG01000021">
    <property type="protein sequence ID" value="GIF90256.1"/>
    <property type="molecule type" value="Genomic_DNA"/>
</dbReference>
<comment type="caution">
    <text evidence="1">The sequence shown here is derived from an EMBL/GenBank/DDBJ whole genome shotgun (WGS) entry which is preliminary data.</text>
</comment>